<dbReference type="AlphaFoldDB" id="A0A1M7J701"/>
<evidence type="ECO:0000259" key="2">
    <source>
        <dbReference type="Pfam" id="PF01551"/>
    </source>
</evidence>
<keyword evidence="3" id="KW-0378">Hydrolase</keyword>
<dbReference type="InterPro" id="IPR050570">
    <property type="entry name" value="Cell_wall_metabolism_enzyme"/>
</dbReference>
<keyword evidence="1" id="KW-1133">Transmembrane helix</keyword>
<dbReference type="CDD" id="cd12797">
    <property type="entry name" value="M23_peptidase"/>
    <property type="match status" value="1"/>
</dbReference>
<dbReference type="Proteomes" id="UP000184394">
    <property type="component" value="Unassembled WGS sequence"/>
</dbReference>
<feature type="domain" description="M23ase beta-sheet core" evidence="2">
    <location>
        <begin position="156"/>
        <end position="254"/>
    </location>
</feature>
<dbReference type="InterPro" id="IPR011055">
    <property type="entry name" value="Dup_hybrid_motif"/>
</dbReference>
<dbReference type="PANTHER" id="PTHR21666:SF270">
    <property type="entry name" value="MUREIN HYDROLASE ACTIVATOR ENVC"/>
    <property type="match status" value="1"/>
</dbReference>
<evidence type="ECO:0000313" key="3">
    <source>
        <dbReference type="EMBL" id="SHM48755.1"/>
    </source>
</evidence>
<feature type="transmembrane region" description="Helical" evidence="1">
    <location>
        <begin position="18"/>
        <end position="37"/>
    </location>
</feature>
<evidence type="ECO:0000256" key="1">
    <source>
        <dbReference type="SAM" id="Phobius"/>
    </source>
</evidence>
<dbReference type="PANTHER" id="PTHR21666">
    <property type="entry name" value="PEPTIDASE-RELATED"/>
    <property type="match status" value="1"/>
</dbReference>
<keyword evidence="1" id="KW-0812">Transmembrane</keyword>
<reference evidence="3 4" key="1">
    <citation type="submission" date="2016-11" db="EMBL/GenBank/DDBJ databases">
        <authorList>
            <person name="Jaros S."/>
            <person name="Januszkiewicz K."/>
            <person name="Wedrychowicz H."/>
        </authorList>
    </citation>
    <scope>NUCLEOTIDE SEQUENCE [LARGE SCALE GENOMIC DNA]</scope>
    <source>
        <strain evidence="3 4">Y1</strain>
    </source>
</reference>
<gene>
    <name evidence="3" type="ORF">SAMN04487860_105170</name>
</gene>
<name>A0A1M7J701_RUMFL</name>
<dbReference type="InterPro" id="IPR016047">
    <property type="entry name" value="M23ase_b-sheet_dom"/>
</dbReference>
<dbReference type="SUPFAM" id="SSF51261">
    <property type="entry name" value="Duplicated hybrid motif"/>
    <property type="match status" value="1"/>
</dbReference>
<protein>
    <submittedName>
        <fullName evidence="3">Murein DD-endopeptidase MepM and murein hydrolase activator NlpD, contain LysM domain</fullName>
    </submittedName>
</protein>
<dbReference type="PROSITE" id="PS51257">
    <property type="entry name" value="PROKAR_LIPOPROTEIN"/>
    <property type="match status" value="1"/>
</dbReference>
<evidence type="ECO:0000313" key="4">
    <source>
        <dbReference type="Proteomes" id="UP000184394"/>
    </source>
</evidence>
<sequence length="260" mass="27403">MKKNELTDKHYAKGSKGFYAALGISAVMIGAACLFAHKQGDRITDMKPAADKTIVREAAVDRRVTNIPKTTTPAYRVTTAVATMPVFTDAPAVTIPAAEISVDAPPPAEPVQAEAEETAAQSMTDVKKPLDDISNIITTFSGGELVKNETTGSWQTHNGVDIAAEVGTDVYAVSGGEVTSVINDALWGVTLVLDHKNGYITKYCGLSSDLAVQEGDKLSGGDFIGTVGGSADIESALAPHIHIEMTHNGKYIDPMSLINQ</sequence>
<dbReference type="OrthoDB" id="9801106at2"/>
<dbReference type="RefSeq" id="WP_072950238.1">
    <property type="nucleotide sequence ID" value="NZ_FRCT01000005.1"/>
</dbReference>
<dbReference type="EMBL" id="FRCT01000005">
    <property type="protein sequence ID" value="SHM48755.1"/>
    <property type="molecule type" value="Genomic_DNA"/>
</dbReference>
<dbReference type="GO" id="GO:0004222">
    <property type="term" value="F:metalloendopeptidase activity"/>
    <property type="evidence" value="ECO:0007669"/>
    <property type="project" value="TreeGrafter"/>
</dbReference>
<keyword evidence="1" id="KW-0472">Membrane</keyword>
<dbReference type="Pfam" id="PF01551">
    <property type="entry name" value="Peptidase_M23"/>
    <property type="match status" value="1"/>
</dbReference>
<dbReference type="Gene3D" id="2.70.70.10">
    <property type="entry name" value="Glucose Permease (Domain IIA)"/>
    <property type="match status" value="1"/>
</dbReference>
<accession>A0A1M7J701</accession>
<proteinExistence type="predicted"/>
<organism evidence="3 4">
    <name type="scientific">Ruminococcus flavefaciens</name>
    <dbReference type="NCBI Taxonomy" id="1265"/>
    <lineage>
        <taxon>Bacteria</taxon>
        <taxon>Bacillati</taxon>
        <taxon>Bacillota</taxon>
        <taxon>Clostridia</taxon>
        <taxon>Eubacteriales</taxon>
        <taxon>Oscillospiraceae</taxon>
        <taxon>Ruminococcus</taxon>
    </lineage>
</organism>